<keyword evidence="7" id="KW-1185">Reference proteome</keyword>
<keyword evidence="1" id="KW-0805">Transcription regulation</keyword>
<dbReference type="InterPro" id="IPR000485">
    <property type="entry name" value="AsnC-type_HTH_dom"/>
</dbReference>
<dbReference type="Gene3D" id="1.10.10.10">
    <property type="entry name" value="Winged helix-like DNA-binding domain superfamily/Winged helix DNA-binding domain"/>
    <property type="match status" value="1"/>
</dbReference>
<keyword evidence="4" id="KW-0175">Coiled coil</keyword>
<dbReference type="SUPFAM" id="SSF48008">
    <property type="entry name" value="GntR ligand-binding domain-like"/>
    <property type="match status" value="1"/>
</dbReference>
<dbReference type="InterPro" id="IPR000524">
    <property type="entry name" value="Tscrpt_reg_HTH_GntR"/>
</dbReference>
<dbReference type="SMART" id="SM00895">
    <property type="entry name" value="FCD"/>
    <property type="match status" value="1"/>
</dbReference>
<feature type="domain" description="HTH gntR-type" evidence="5">
    <location>
        <begin position="5"/>
        <end position="75"/>
    </location>
</feature>
<dbReference type="PRINTS" id="PR00035">
    <property type="entry name" value="HTHGNTR"/>
</dbReference>
<accession>A0ABW2NB16</accession>
<dbReference type="Pfam" id="PF07729">
    <property type="entry name" value="FCD"/>
    <property type="match status" value="1"/>
</dbReference>
<sequence length="207" mass="23551">MRTGGAAQTLAYEKIREQIITGVYPGGTKLIEERLAEEIGVSRTPVREAIRRLEQEGLVRRKKVFKPSAKELRDHFKMRILIEAHAAQMAAKHMMDESLEELEEAVENARAIVDDSAAVVRENKRFHDLIVGETRNPVMIDTVNRMQSIIYLFSRAVVINKRPGLLDEHAAIVEAIGERNPEKAGRLMEEHLEADLEFTLAIVDWEE</sequence>
<reference evidence="7" key="1">
    <citation type="journal article" date="2019" name="Int. J. Syst. Evol. Microbiol.">
        <title>The Global Catalogue of Microorganisms (GCM) 10K type strain sequencing project: providing services to taxonomists for standard genome sequencing and annotation.</title>
        <authorList>
            <consortium name="The Broad Institute Genomics Platform"/>
            <consortium name="The Broad Institute Genome Sequencing Center for Infectious Disease"/>
            <person name="Wu L."/>
            <person name="Ma J."/>
        </authorList>
    </citation>
    <scope>NUCLEOTIDE SEQUENCE [LARGE SCALE GENOMIC DNA]</scope>
    <source>
        <strain evidence="7">JCM 4738</strain>
    </source>
</reference>
<dbReference type="Proteomes" id="UP001596483">
    <property type="component" value="Unassembled WGS sequence"/>
</dbReference>
<dbReference type="EMBL" id="JBHTCT010000007">
    <property type="protein sequence ID" value="MFC7364276.1"/>
    <property type="molecule type" value="Genomic_DNA"/>
</dbReference>
<dbReference type="InterPro" id="IPR036390">
    <property type="entry name" value="WH_DNA-bd_sf"/>
</dbReference>
<dbReference type="SMART" id="SM00345">
    <property type="entry name" value="HTH_GNTR"/>
    <property type="match status" value="1"/>
</dbReference>
<dbReference type="InterPro" id="IPR008920">
    <property type="entry name" value="TF_FadR/GntR_C"/>
</dbReference>
<keyword evidence="3" id="KW-0804">Transcription</keyword>
<dbReference type="InterPro" id="IPR011711">
    <property type="entry name" value="GntR_C"/>
</dbReference>
<dbReference type="Gene3D" id="1.20.120.530">
    <property type="entry name" value="GntR ligand-binding domain-like"/>
    <property type="match status" value="1"/>
</dbReference>
<dbReference type="PANTHER" id="PTHR43537:SF5">
    <property type="entry name" value="UXU OPERON TRANSCRIPTIONAL REGULATOR"/>
    <property type="match status" value="1"/>
</dbReference>
<dbReference type="PROSITE" id="PS50949">
    <property type="entry name" value="HTH_GNTR"/>
    <property type="match status" value="1"/>
</dbReference>
<organism evidence="6 7">
    <name type="scientific">Bhargavaea changchunensis</name>
    <dbReference type="NCBI Taxonomy" id="2134037"/>
    <lineage>
        <taxon>Bacteria</taxon>
        <taxon>Bacillati</taxon>
        <taxon>Bacillota</taxon>
        <taxon>Bacilli</taxon>
        <taxon>Bacillales</taxon>
        <taxon>Caryophanaceae</taxon>
        <taxon>Bhargavaea</taxon>
    </lineage>
</organism>
<dbReference type="PANTHER" id="PTHR43537">
    <property type="entry name" value="TRANSCRIPTIONAL REGULATOR, GNTR FAMILY"/>
    <property type="match status" value="1"/>
</dbReference>
<dbReference type="CDD" id="cd07377">
    <property type="entry name" value="WHTH_GntR"/>
    <property type="match status" value="1"/>
</dbReference>
<dbReference type="InterPro" id="IPR036388">
    <property type="entry name" value="WH-like_DNA-bd_sf"/>
</dbReference>
<dbReference type="RefSeq" id="WP_157294550.1">
    <property type="nucleotide sequence ID" value="NZ_JBHTCT010000007.1"/>
</dbReference>
<evidence type="ECO:0000256" key="2">
    <source>
        <dbReference type="ARBA" id="ARBA00023125"/>
    </source>
</evidence>
<comment type="caution">
    <text evidence="6">The sequence shown here is derived from an EMBL/GenBank/DDBJ whole genome shotgun (WGS) entry which is preliminary data.</text>
</comment>
<evidence type="ECO:0000259" key="5">
    <source>
        <dbReference type="PROSITE" id="PS50949"/>
    </source>
</evidence>
<dbReference type="PRINTS" id="PR00033">
    <property type="entry name" value="HTHASNC"/>
</dbReference>
<name>A0ABW2NB16_9BACL</name>
<gene>
    <name evidence="6" type="ORF">ACFQQH_03755</name>
</gene>
<evidence type="ECO:0000256" key="3">
    <source>
        <dbReference type="ARBA" id="ARBA00023163"/>
    </source>
</evidence>
<feature type="coiled-coil region" evidence="4">
    <location>
        <begin position="92"/>
        <end position="119"/>
    </location>
</feature>
<evidence type="ECO:0000313" key="6">
    <source>
        <dbReference type="EMBL" id="MFC7364276.1"/>
    </source>
</evidence>
<proteinExistence type="predicted"/>
<keyword evidence="2" id="KW-0238">DNA-binding</keyword>
<dbReference type="SUPFAM" id="SSF46785">
    <property type="entry name" value="Winged helix' DNA-binding domain"/>
    <property type="match status" value="1"/>
</dbReference>
<evidence type="ECO:0000313" key="7">
    <source>
        <dbReference type="Proteomes" id="UP001596483"/>
    </source>
</evidence>
<evidence type="ECO:0000256" key="1">
    <source>
        <dbReference type="ARBA" id="ARBA00023015"/>
    </source>
</evidence>
<protein>
    <submittedName>
        <fullName evidence="6">GntR family transcriptional regulator</fullName>
    </submittedName>
</protein>
<dbReference type="Pfam" id="PF00392">
    <property type="entry name" value="GntR"/>
    <property type="match status" value="1"/>
</dbReference>
<evidence type="ECO:0000256" key="4">
    <source>
        <dbReference type="SAM" id="Coils"/>
    </source>
</evidence>